<dbReference type="Pfam" id="PF16987">
    <property type="entry name" value="KIX_2"/>
    <property type="match status" value="1"/>
</dbReference>
<reference evidence="6" key="1">
    <citation type="journal article" date="2021" name="bioRxiv">
        <title>Whole Genome Assembly and Annotation of Northern Wild Rice, Zizania palustris L., Supports a Whole Genome Duplication in the Zizania Genus.</title>
        <authorList>
            <person name="Haas M."/>
            <person name="Kono T."/>
            <person name="Macchietto M."/>
            <person name="Millas R."/>
            <person name="McGilp L."/>
            <person name="Shao M."/>
            <person name="Duquette J."/>
            <person name="Hirsch C.N."/>
            <person name="Kimball J."/>
        </authorList>
    </citation>
    <scope>NUCLEOTIDE SEQUENCE</scope>
    <source>
        <tissue evidence="6">Fresh leaf tissue</tissue>
    </source>
</reference>
<feature type="compositionally biased region" description="Polar residues" evidence="3">
    <location>
        <begin position="109"/>
        <end position="122"/>
    </location>
</feature>
<gene>
    <name evidence="6" type="ORF">GUJ93_ZPchr0008g13813</name>
</gene>
<protein>
    <recommendedName>
        <fullName evidence="8">F-box domain-containing protein</fullName>
    </recommendedName>
</protein>
<dbReference type="InterPro" id="IPR001810">
    <property type="entry name" value="F-box_dom"/>
</dbReference>
<dbReference type="Pfam" id="PF00646">
    <property type="entry name" value="F-box"/>
    <property type="match status" value="1"/>
</dbReference>
<reference evidence="6" key="2">
    <citation type="submission" date="2021-02" db="EMBL/GenBank/DDBJ databases">
        <authorList>
            <person name="Kimball J.A."/>
            <person name="Haas M.W."/>
            <person name="Macchietto M."/>
            <person name="Kono T."/>
            <person name="Duquette J."/>
            <person name="Shao M."/>
        </authorList>
    </citation>
    <scope>NUCLEOTIDE SEQUENCE</scope>
    <source>
        <tissue evidence="6">Fresh leaf tissue</tissue>
    </source>
</reference>
<dbReference type="InterPro" id="IPR036546">
    <property type="entry name" value="MED15_KIX"/>
</dbReference>
<evidence type="ECO:0000256" key="1">
    <source>
        <dbReference type="ARBA" id="ARBA00004123"/>
    </source>
</evidence>
<comment type="caution">
    <text evidence="6">The sequence shown here is derived from an EMBL/GenBank/DDBJ whole genome shotgun (WGS) entry which is preliminary data.</text>
</comment>
<dbReference type="PANTHER" id="PTHR34223">
    <property type="entry name" value="OS11G0201299 PROTEIN"/>
    <property type="match status" value="1"/>
</dbReference>
<dbReference type="EMBL" id="JAAALK010000290">
    <property type="protein sequence ID" value="KAG8046712.1"/>
    <property type="molecule type" value="Genomic_DNA"/>
</dbReference>
<evidence type="ECO:0000259" key="5">
    <source>
        <dbReference type="Pfam" id="PF16987"/>
    </source>
</evidence>
<sequence>MDELGVIEEGVDWRNRLAQDIRDGMIHDIWFNLQKKLPTTASTTLVDLKKVAPRIEERIYAIAFDFGDYLRRFSLRKDDLEYSRPIVQLNNFLGVHQLYQLIPAEGNVQGNPSSSISDQVSPDNHKDPSHPCEVDRISDLPNDLIRHIISSLSMQEAVCTSVLSHRWVDQWAFVRFIDVDIDWFDKDREQFSSFVDNLLLRRDHVNLPMDTFQLHSFAIDRASSWIDHAIKHNAQVIRFAEYKRWEPFYLDPELVVFSSQHLKTLELNNAVLGTIVSDQLNNSCPALQNLLLVHCLIETQAISSSSLKNLGIIDCSLLKDLSIWTPSLVSLHIEDRGHGDSLLRTSYQITSAVTLIDASNVTTMDLTAYVKQIILFSTYELRSHLWIKLGDTHCSRISQTYAWVDGALTINIRFYVDTSSTHLS</sequence>
<dbReference type="GO" id="GO:0005634">
    <property type="term" value="C:nucleus"/>
    <property type="evidence" value="ECO:0007669"/>
    <property type="project" value="UniProtKB-SubCell"/>
</dbReference>
<dbReference type="Proteomes" id="UP000729402">
    <property type="component" value="Unassembled WGS sequence"/>
</dbReference>
<accession>A0A8J5UWP2</accession>
<evidence type="ECO:0000256" key="2">
    <source>
        <dbReference type="ARBA" id="ARBA00023242"/>
    </source>
</evidence>
<evidence type="ECO:0000313" key="7">
    <source>
        <dbReference type="Proteomes" id="UP000729402"/>
    </source>
</evidence>
<dbReference type="OrthoDB" id="609338at2759"/>
<proteinExistence type="predicted"/>
<evidence type="ECO:0000256" key="3">
    <source>
        <dbReference type="SAM" id="MobiDB-lite"/>
    </source>
</evidence>
<name>A0A8J5UWP2_ZIZPA</name>
<dbReference type="InterPro" id="IPR053197">
    <property type="entry name" value="F-box_SCFL_complex_component"/>
</dbReference>
<keyword evidence="2" id="KW-0539">Nucleus</keyword>
<keyword evidence="7" id="KW-1185">Reference proteome</keyword>
<evidence type="ECO:0000259" key="4">
    <source>
        <dbReference type="Pfam" id="PF00646"/>
    </source>
</evidence>
<organism evidence="6 7">
    <name type="scientific">Zizania palustris</name>
    <name type="common">Northern wild rice</name>
    <dbReference type="NCBI Taxonomy" id="103762"/>
    <lineage>
        <taxon>Eukaryota</taxon>
        <taxon>Viridiplantae</taxon>
        <taxon>Streptophyta</taxon>
        <taxon>Embryophyta</taxon>
        <taxon>Tracheophyta</taxon>
        <taxon>Spermatophyta</taxon>
        <taxon>Magnoliopsida</taxon>
        <taxon>Liliopsida</taxon>
        <taxon>Poales</taxon>
        <taxon>Poaceae</taxon>
        <taxon>BOP clade</taxon>
        <taxon>Oryzoideae</taxon>
        <taxon>Oryzeae</taxon>
        <taxon>Zizaniinae</taxon>
        <taxon>Zizania</taxon>
    </lineage>
</organism>
<feature type="domain" description="Mediator complex subunit 15 KIX" evidence="5">
    <location>
        <begin position="11"/>
        <end position="83"/>
    </location>
</feature>
<feature type="domain" description="F-box" evidence="4">
    <location>
        <begin position="137"/>
        <end position="168"/>
    </location>
</feature>
<evidence type="ECO:0000313" key="6">
    <source>
        <dbReference type="EMBL" id="KAG8046712.1"/>
    </source>
</evidence>
<comment type="subcellular location">
    <subcellularLocation>
        <location evidence="1">Nucleus</location>
    </subcellularLocation>
</comment>
<feature type="region of interest" description="Disordered" evidence="3">
    <location>
        <begin position="109"/>
        <end position="131"/>
    </location>
</feature>
<dbReference type="AlphaFoldDB" id="A0A8J5UWP2"/>
<evidence type="ECO:0008006" key="8">
    <source>
        <dbReference type="Google" id="ProtNLM"/>
    </source>
</evidence>
<dbReference type="PANTHER" id="PTHR34223:SF81">
    <property type="entry name" value="OS08G0281600 PROTEIN"/>
    <property type="match status" value="1"/>
</dbReference>